<comment type="caution">
    <text evidence="1">The sequence shown here is derived from an EMBL/GenBank/DDBJ whole genome shotgun (WGS) entry which is preliminary data.</text>
</comment>
<protein>
    <submittedName>
        <fullName evidence="1">Uncharacterized protein</fullName>
    </submittedName>
</protein>
<keyword evidence="2" id="KW-1185">Reference proteome</keyword>
<evidence type="ECO:0000313" key="1">
    <source>
        <dbReference type="EMBL" id="KAH7987152.1"/>
    </source>
</evidence>
<sequence length="118" mass="12524">MRGGSAAAFPQRGKERGGRRRNGREGGDCGGRRSSSSGRFREGRASDEPSRDAAAPPDPQVLSVLKLHRCKACREGYTGSVLPVFSLWVVFARCTTHTGFVVEPGSTGSALESLKSSV</sequence>
<organism evidence="1 2">
    <name type="scientific">Sphaerodactylus townsendi</name>
    <dbReference type="NCBI Taxonomy" id="933632"/>
    <lineage>
        <taxon>Eukaryota</taxon>
        <taxon>Metazoa</taxon>
        <taxon>Chordata</taxon>
        <taxon>Craniata</taxon>
        <taxon>Vertebrata</taxon>
        <taxon>Euteleostomi</taxon>
        <taxon>Lepidosauria</taxon>
        <taxon>Squamata</taxon>
        <taxon>Bifurcata</taxon>
        <taxon>Gekkota</taxon>
        <taxon>Sphaerodactylidae</taxon>
        <taxon>Sphaerodactylus</taxon>
    </lineage>
</organism>
<dbReference type="Proteomes" id="UP000827872">
    <property type="component" value="Linkage Group LG17"/>
</dbReference>
<gene>
    <name evidence="1" type="ORF">K3G42_000898</name>
</gene>
<proteinExistence type="predicted"/>
<evidence type="ECO:0000313" key="2">
    <source>
        <dbReference type="Proteomes" id="UP000827872"/>
    </source>
</evidence>
<accession>A0ACB8E4P1</accession>
<reference evidence="1" key="1">
    <citation type="submission" date="2021-08" db="EMBL/GenBank/DDBJ databases">
        <title>The first chromosome-level gecko genome reveals the dynamic sex chromosomes of Neotropical dwarf geckos (Sphaerodactylidae: Sphaerodactylus).</title>
        <authorList>
            <person name="Pinto B.J."/>
            <person name="Keating S.E."/>
            <person name="Gamble T."/>
        </authorList>
    </citation>
    <scope>NUCLEOTIDE SEQUENCE</scope>
    <source>
        <strain evidence="1">TG3544</strain>
    </source>
</reference>
<name>A0ACB8E4P1_9SAUR</name>
<dbReference type="EMBL" id="CM037630">
    <property type="protein sequence ID" value="KAH7987152.1"/>
    <property type="molecule type" value="Genomic_DNA"/>
</dbReference>